<dbReference type="EMBL" id="JBFOLK010000004">
    <property type="protein sequence ID" value="KAL2519170.1"/>
    <property type="molecule type" value="Genomic_DNA"/>
</dbReference>
<evidence type="ECO:0000259" key="2">
    <source>
        <dbReference type="PROSITE" id="PS51501"/>
    </source>
</evidence>
<evidence type="ECO:0000256" key="1">
    <source>
        <dbReference type="PROSITE-ProRule" id="PRU00834"/>
    </source>
</evidence>
<proteinExistence type="predicted"/>
<keyword evidence="1" id="KW-0863">Zinc-finger</keyword>
<protein>
    <recommendedName>
        <fullName evidence="2">DNL-type domain-containing protein</fullName>
    </recommendedName>
</protein>
<dbReference type="Pfam" id="PF05180">
    <property type="entry name" value="zf-DNL"/>
    <property type="match status" value="1"/>
</dbReference>
<evidence type="ECO:0000313" key="3">
    <source>
        <dbReference type="EMBL" id="KAL2519170.1"/>
    </source>
</evidence>
<dbReference type="GO" id="GO:0008270">
    <property type="term" value="F:zinc ion binding"/>
    <property type="evidence" value="ECO:0007669"/>
    <property type="project" value="UniProtKB-KW"/>
</dbReference>
<gene>
    <name evidence="3" type="ORF">Adt_15417</name>
</gene>
<dbReference type="InterPro" id="IPR007853">
    <property type="entry name" value="Znf_DNL-typ"/>
</dbReference>
<keyword evidence="4" id="KW-1185">Reference proteome</keyword>
<comment type="caution">
    <text evidence="3">The sequence shown here is derived from an EMBL/GenBank/DDBJ whole genome shotgun (WGS) entry which is preliminary data.</text>
</comment>
<dbReference type="InterPro" id="IPR024158">
    <property type="entry name" value="Mt_import_TIM15"/>
</dbReference>
<evidence type="ECO:0000313" key="4">
    <source>
        <dbReference type="Proteomes" id="UP001604336"/>
    </source>
</evidence>
<dbReference type="PANTHER" id="PTHR20922:SF19">
    <property type="entry name" value="F24J5.3"/>
    <property type="match status" value="1"/>
</dbReference>
<sequence>MPLVFSSGSISLELAMAAISSSSTIHDPAYMCATHTIHVKAKGPISSLPFSHFLIPKFGPNHKNLISSRLRICYKRTTAVEQCLRVPVTFCLEGSNSEAYPETDLPHVPNDAPGEAAIDLKLPRRSLLLTFTCNSCGARSQKLINRLAYERGLVYVQCSGCSQYHKLVDNLGLVVEYNLQEETDQI</sequence>
<dbReference type="AlphaFoldDB" id="A0ABD1U3I0"/>
<dbReference type="PANTHER" id="PTHR20922">
    <property type="entry name" value="DNL-TYPE ZINC FINGER PROTEIN"/>
    <property type="match status" value="1"/>
</dbReference>
<keyword evidence="1" id="KW-0862">Zinc</keyword>
<reference evidence="4" key="1">
    <citation type="submission" date="2024-07" db="EMBL/GenBank/DDBJ databases">
        <title>Two chromosome-level genome assemblies of Korean endemic species Abeliophyllum distichum and Forsythia ovata (Oleaceae).</title>
        <authorList>
            <person name="Jang H."/>
        </authorList>
    </citation>
    <scope>NUCLEOTIDE SEQUENCE [LARGE SCALE GENOMIC DNA]</scope>
</reference>
<dbReference type="Proteomes" id="UP001604336">
    <property type="component" value="Unassembled WGS sequence"/>
</dbReference>
<organism evidence="3 4">
    <name type="scientific">Abeliophyllum distichum</name>
    <dbReference type="NCBI Taxonomy" id="126358"/>
    <lineage>
        <taxon>Eukaryota</taxon>
        <taxon>Viridiplantae</taxon>
        <taxon>Streptophyta</taxon>
        <taxon>Embryophyta</taxon>
        <taxon>Tracheophyta</taxon>
        <taxon>Spermatophyta</taxon>
        <taxon>Magnoliopsida</taxon>
        <taxon>eudicotyledons</taxon>
        <taxon>Gunneridae</taxon>
        <taxon>Pentapetalae</taxon>
        <taxon>asterids</taxon>
        <taxon>lamiids</taxon>
        <taxon>Lamiales</taxon>
        <taxon>Oleaceae</taxon>
        <taxon>Forsythieae</taxon>
        <taxon>Abeliophyllum</taxon>
    </lineage>
</organism>
<name>A0ABD1U3I0_9LAMI</name>
<dbReference type="PROSITE" id="PS51501">
    <property type="entry name" value="ZF_DNL"/>
    <property type="match status" value="1"/>
</dbReference>
<keyword evidence="1" id="KW-0479">Metal-binding</keyword>
<accession>A0ABD1U3I0</accession>
<feature type="domain" description="DNL-type" evidence="2">
    <location>
        <begin position="122"/>
        <end position="186"/>
    </location>
</feature>